<comment type="caution">
    <text evidence="3">The sequence shown here is derived from an EMBL/GenBank/DDBJ whole genome shotgun (WGS) entry which is preliminary data.</text>
</comment>
<dbReference type="CDD" id="cd03789">
    <property type="entry name" value="GT9_LPS_heptosyltransferase"/>
    <property type="match status" value="1"/>
</dbReference>
<evidence type="ECO:0000313" key="3">
    <source>
        <dbReference type="EMBL" id="MFD3266443.1"/>
    </source>
</evidence>
<accession>A0ABW6CZV4</accession>
<evidence type="ECO:0000256" key="2">
    <source>
        <dbReference type="ARBA" id="ARBA00022679"/>
    </source>
</evidence>
<dbReference type="RefSeq" id="WP_377371697.1">
    <property type="nucleotide sequence ID" value="NZ_JAOTJD010000059.1"/>
</dbReference>
<dbReference type="InterPro" id="IPR002201">
    <property type="entry name" value="Glyco_trans_9"/>
</dbReference>
<dbReference type="InterPro" id="IPR051199">
    <property type="entry name" value="LPS_LOS_Heptosyltrfase"/>
</dbReference>
<sequence length="339" mass="36849">MARVERQRRDAYTGAMTPGSFPILFITATRIGDAVLSSGLIRKLLSEIPSARFTIVAGPVAAPLFLDVPNLEQIIVFEKAKDGRHWFRLWRQVRKRHWGLVVDLRGSAISGFLKRDRRAVFKRPPTPVHKVVEAARVLQIEDDPPAPYLYTSPETEQMAAELTAGEGPILALAPSANWVGKTWPIERFAQTAIQLLGDEGPLAGARLMVLGGPEDAQATQSLRNVVPKSRFIDLVGKVDLLTAHACLKHARLFIGNDSGLMHIAAAAGVPTVGLFGPSDESLYGPWGADTRVVRGPRDFATIAAVDPGFQQALCHMMDLPVDTVVSTARDLLAKTTGTR</sequence>
<dbReference type="Proteomes" id="UP001598130">
    <property type="component" value="Unassembled WGS sequence"/>
</dbReference>
<dbReference type="SUPFAM" id="SSF53756">
    <property type="entry name" value="UDP-Glycosyltransferase/glycogen phosphorylase"/>
    <property type="match status" value="1"/>
</dbReference>
<protein>
    <submittedName>
        <fullName evidence="3">Glycosyltransferase family 9 protein</fullName>
    </submittedName>
</protein>
<reference evidence="3 4" key="1">
    <citation type="submission" date="2022-09" db="EMBL/GenBank/DDBJ databases">
        <title>New species of Phenylobacterium.</title>
        <authorList>
            <person name="Mieszkin S."/>
        </authorList>
    </citation>
    <scope>NUCLEOTIDE SEQUENCE [LARGE SCALE GENOMIC DNA]</scope>
    <source>
        <strain evidence="3 4">HK31-G</strain>
    </source>
</reference>
<dbReference type="PANTHER" id="PTHR30160">
    <property type="entry name" value="TETRAACYLDISACCHARIDE 4'-KINASE-RELATED"/>
    <property type="match status" value="1"/>
</dbReference>
<keyword evidence="2" id="KW-0808">Transferase</keyword>
<proteinExistence type="predicted"/>
<dbReference type="EMBL" id="JAOTJD010000059">
    <property type="protein sequence ID" value="MFD3266443.1"/>
    <property type="molecule type" value="Genomic_DNA"/>
</dbReference>
<dbReference type="Pfam" id="PF01075">
    <property type="entry name" value="Glyco_transf_9"/>
    <property type="match status" value="1"/>
</dbReference>
<evidence type="ECO:0000256" key="1">
    <source>
        <dbReference type="ARBA" id="ARBA00022676"/>
    </source>
</evidence>
<name>A0ABW6CZV4_9CAUL</name>
<keyword evidence="4" id="KW-1185">Reference proteome</keyword>
<keyword evidence="1" id="KW-0328">Glycosyltransferase</keyword>
<gene>
    <name evidence="3" type="ORF">OCL97_21070</name>
</gene>
<evidence type="ECO:0000313" key="4">
    <source>
        <dbReference type="Proteomes" id="UP001598130"/>
    </source>
</evidence>
<dbReference type="Gene3D" id="3.40.50.2000">
    <property type="entry name" value="Glycogen Phosphorylase B"/>
    <property type="match status" value="2"/>
</dbReference>
<organism evidence="3 4">
    <name type="scientific">Phenylobacterium ferrooxidans</name>
    <dbReference type="NCBI Taxonomy" id="2982689"/>
    <lineage>
        <taxon>Bacteria</taxon>
        <taxon>Pseudomonadati</taxon>
        <taxon>Pseudomonadota</taxon>
        <taxon>Alphaproteobacteria</taxon>
        <taxon>Caulobacterales</taxon>
        <taxon>Caulobacteraceae</taxon>
        <taxon>Phenylobacterium</taxon>
    </lineage>
</organism>